<dbReference type="SUPFAM" id="SSF48056">
    <property type="entry name" value="Di-copper centre-containing domain"/>
    <property type="match status" value="1"/>
</dbReference>
<proteinExistence type="predicted"/>
<dbReference type="Proteomes" id="UP001139887">
    <property type="component" value="Unassembled WGS sequence"/>
</dbReference>
<dbReference type="PANTHER" id="PTHR11474">
    <property type="entry name" value="TYROSINASE FAMILY MEMBER"/>
    <property type="match status" value="1"/>
</dbReference>
<organism evidence="5 6">
    <name type="scientific">Coemansia brasiliensis</name>
    <dbReference type="NCBI Taxonomy" id="2650707"/>
    <lineage>
        <taxon>Eukaryota</taxon>
        <taxon>Fungi</taxon>
        <taxon>Fungi incertae sedis</taxon>
        <taxon>Zoopagomycota</taxon>
        <taxon>Kickxellomycotina</taxon>
        <taxon>Kickxellomycetes</taxon>
        <taxon>Kickxellales</taxon>
        <taxon>Kickxellaceae</taxon>
        <taxon>Coemansia</taxon>
    </lineage>
</organism>
<dbReference type="InterPro" id="IPR008922">
    <property type="entry name" value="Di-copper_centre_dom_sf"/>
</dbReference>
<dbReference type="InterPro" id="IPR002227">
    <property type="entry name" value="Tyrosinase_Cu-bd"/>
</dbReference>
<keyword evidence="1" id="KW-0479">Metal-binding</keyword>
<comment type="caution">
    <text evidence="5">The sequence shown here is derived from an EMBL/GenBank/DDBJ whole genome shotgun (WGS) entry which is preliminary data.</text>
</comment>
<reference evidence="5" key="1">
    <citation type="submission" date="2022-07" db="EMBL/GenBank/DDBJ databases">
        <title>Phylogenomic reconstructions and comparative analyses of Kickxellomycotina fungi.</title>
        <authorList>
            <person name="Reynolds N.K."/>
            <person name="Stajich J.E."/>
            <person name="Barry K."/>
            <person name="Grigoriev I.V."/>
            <person name="Crous P."/>
            <person name="Smith M.E."/>
        </authorList>
    </citation>
    <scope>NUCLEOTIDE SEQUENCE</scope>
    <source>
        <strain evidence="5">NRRL 1566</strain>
    </source>
</reference>
<protein>
    <recommendedName>
        <fullName evidence="4">Tyrosinase copper-binding domain-containing protein</fullName>
    </recommendedName>
</protein>
<evidence type="ECO:0000313" key="5">
    <source>
        <dbReference type="EMBL" id="KAJ2852062.1"/>
    </source>
</evidence>
<dbReference type="GO" id="GO:0016491">
    <property type="term" value="F:oxidoreductase activity"/>
    <property type="evidence" value="ECO:0007669"/>
    <property type="project" value="InterPro"/>
</dbReference>
<dbReference type="EMBL" id="JANBUW010000006">
    <property type="protein sequence ID" value="KAJ2852062.1"/>
    <property type="molecule type" value="Genomic_DNA"/>
</dbReference>
<evidence type="ECO:0000313" key="6">
    <source>
        <dbReference type="Proteomes" id="UP001139887"/>
    </source>
</evidence>
<dbReference type="OrthoDB" id="6132182at2759"/>
<gene>
    <name evidence="5" type="ORF">IWW36_000641</name>
</gene>
<accession>A0A9W8IDD7</accession>
<keyword evidence="2" id="KW-0186">Copper</keyword>
<dbReference type="PROSITE" id="PS00497">
    <property type="entry name" value="TYROSINASE_1"/>
    <property type="match status" value="1"/>
</dbReference>
<evidence type="ECO:0000256" key="2">
    <source>
        <dbReference type="ARBA" id="ARBA00023008"/>
    </source>
</evidence>
<feature type="signal peptide" evidence="3">
    <location>
        <begin position="1"/>
        <end position="22"/>
    </location>
</feature>
<keyword evidence="6" id="KW-1185">Reference proteome</keyword>
<name>A0A9W8IDD7_9FUNG</name>
<evidence type="ECO:0000256" key="3">
    <source>
        <dbReference type="SAM" id="SignalP"/>
    </source>
</evidence>
<dbReference type="Gene3D" id="1.10.1280.10">
    <property type="entry name" value="Di-copper center containing domain from catechol oxidase"/>
    <property type="match status" value="1"/>
</dbReference>
<sequence>MKLTSILSAAAVGLSAIGLVDAQQNQPACSSIYTRKELLSLTSTEWNLYKAILSAMQRDGWFQWFAYLHTAWFGQIHGNSQFFPFHRRFVYEWERVGKQYNSGFAQPYWDEMRDYRAPATSQVLTSNWLGGNGQGANMCVQNGNQAGWTMTYPSSHCFSRNFRNNGNMNTWYSPEYINSFVQRSANMADFRPGIEFSLHGIVHLDVGGDMSQRNSPNDWIFMLHHTNIDRLWWQWQMNGHLWAMDGPNYDGSAISLDSNMPYFSEPIRSVMQLGYGQMCYQYASNPIRRRDMDASTESRLVSKLPKDVLAEWFPQTAKSPIAEITPSAELIANNSGKEIPYPGKIPMEWVQAHGLKISEAKHAEEDARRFVDAMKKAGYKSLH</sequence>
<feature type="chain" id="PRO_5040911507" description="Tyrosinase copper-binding domain-containing protein" evidence="3">
    <location>
        <begin position="23"/>
        <end position="383"/>
    </location>
</feature>
<dbReference type="GO" id="GO:0046872">
    <property type="term" value="F:metal ion binding"/>
    <property type="evidence" value="ECO:0007669"/>
    <property type="project" value="UniProtKB-KW"/>
</dbReference>
<dbReference type="InterPro" id="IPR050316">
    <property type="entry name" value="Tyrosinase/Hemocyanin"/>
</dbReference>
<keyword evidence="3" id="KW-0732">Signal</keyword>
<feature type="domain" description="Tyrosinase copper-binding" evidence="4">
    <location>
        <begin position="77"/>
        <end position="94"/>
    </location>
</feature>
<evidence type="ECO:0000259" key="4">
    <source>
        <dbReference type="PROSITE" id="PS00497"/>
    </source>
</evidence>
<dbReference type="PRINTS" id="PR00092">
    <property type="entry name" value="TYROSINASE"/>
</dbReference>
<dbReference type="AlphaFoldDB" id="A0A9W8IDD7"/>
<dbReference type="PANTHER" id="PTHR11474:SF126">
    <property type="entry name" value="TYROSINASE-LIKE PROTEIN TYR-1-RELATED"/>
    <property type="match status" value="1"/>
</dbReference>
<evidence type="ECO:0000256" key="1">
    <source>
        <dbReference type="ARBA" id="ARBA00022723"/>
    </source>
</evidence>
<dbReference type="Pfam" id="PF00264">
    <property type="entry name" value="Tyrosinase"/>
    <property type="match status" value="1"/>
</dbReference>